<feature type="compositionally biased region" description="Low complexity" evidence="1">
    <location>
        <begin position="69"/>
        <end position="83"/>
    </location>
</feature>
<dbReference type="EMBL" id="BAAARB010000001">
    <property type="protein sequence ID" value="GAA2365422.1"/>
    <property type="molecule type" value="Genomic_DNA"/>
</dbReference>
<dbReference type="Gene3D" id="1.10.530.10">
    <property type="match status" value="1"/>
</dbReference>
<keyword evidence="5" id="KW-1185">Reference proteome</keyword>
<evidence type="ECO:0000313" key="5">
    <source>
        <dbReference type="Proteomes" id="UP001501170"/>
    </source>
</evidence>
<name>A0ABN3H061_9ACTN</name>
<feature type="domain" description="Transglycosylase SLT" evidence="3">
    <location>
        <begin position="177"/>
        <end position="220"/>
    </location>
</feature>
<organism evidence="4 5">
    <name type="scientific">Gordonia cholesterolivorans</name>
    <dbReference type="NCBI Taxonomy" id="559625"/>
    <lineage>
        <taxon>Bacteria</taxon>
        <taxon>Bacillati</taxon>
        <taxon>Actinomycetota</taxon>
        <taxon>Actinomycetes</taxon>
        <taxon>Mycobacteriales</taxon>
        <taxon>Gordoniaceae</taxon>
        <taxon>Gordonia</taxon>
    </lineage>
</organism>
<evidence type="ECO:0000259" key="3">
    <source>
        <dbReference type="Pfam" id="PF13406"/>
    </source>
</evidence>
<dbReference type="InterPro" id="IPR031304">
    <property type="entry name" value="SLT_2"/>
</dbReference>
<dbReference type="CDD" id="cd13399">
    <property type="entry name" value="Slt35-like"/>
    <property type="match status" value="1"/>
</dbReference>
<accession>A0ABN3H061</accession>
<evidence type="ECO:0000256" key="2">
    <source>
        <dbReference type="SAM" id="SignalP"/>
    </source>
</evidence>
<dbReference type="RefSeq" id="WP_006894717.1">
    <property type="nucleotide sequence ID" value="NZ_BAAARB010000001.1"/>
</dbReference>
<dbReference type="PANTHER" id="PTHR30163">
    <property type="entry name" value="MEMBRANE-BOUND LYTIC MUREIN TRANSGLYCOSYLASE B"/>
    <property type="match status" value="1"/>
</dbReference>
<dbReference type="SUPFAM" id="SSF53955">
    <property type="entry name" value="Lysozyme-like"/>
    <property type="match status" value="1"/>
</dbReference>
<feature type="chain" id="PRO_5045272548" description="Transglycosylase SLT domain-containing protein" evidence="2">
    <location>
        <begin position="27"/>
        <end position="254"/>
    </location>
</feature>
<dbReference type="PANTHER" id="PTHR30163:SF8">
    <property type="entry name" value="LYTIC MUREIN TRANSGLYCOSYLASE"/>
    <property type="match status" value="1"/>
</dbReference>
<protein>
    <recommendedName>
        <fullName evidence="3">Transglycosylase SLT domain-containing protein</fullName>
    </recommendedName>
</protein>
<dbReference type="InterPro" id="IPR043426">
    <property type="entry name" value="MltB-like"/>
</dbReference>
<feature type="signal peptide" evidence="2">
    <location>
        <begin position="1"/>
        <end position="26"/>
    </location>
</feature>
<evidence type="ECO:0000313" key="4">
    <source>
        <dbReference type="EMBL" id="GAA2365422.1"/>
    </source>
</evidence>
<comment type="caution">
    <text evidence="4">The sequence shown here is derived from an EMBL/GenBank/DDBJ whole genome shotgun (WGS) entry which is preliminary data.</text>
</comment>
<dbReference type="Pfam" id="PF13406">
    <property type="entry name" value="SLT_2"/>
    <property type="match status" value="1"/>
</dbReference>
<evidence type="ECO:0000256" key="1">
    <source>
        <dbReference type="SAM" id="MobiDB-lite"/>
    </source>
</evidence>
<sequence length="254" mass="26704">MHPNRKPLKSALLVAAGLVPVTGALMGVTSSSPDRVASSDHAAASTPIRAEADPRPAPSTTQTPVRPVAATRHATPPAPALPASVTTGVIPRINFEAYRSAAATMAKTTPRCHIDWKLIAGIGRVESQHANFGDADSRGQLRHPIYGPVLDGSLAGNQVIADTDGGRLDGNAQYDRAVGPTQFLPATWEHYAADGNGDGKADPQNLFDAALTTARYLCDENLDLADPAGQSRAVLRYNNSAEYVSNVLGFARSY</sequence>
<reference evidence="4 5" key="1">
    <citation type="journal article" date="2019" name="Int. J. Syst. Evol. Microbiol.">
        <title>The Global Catalogue of Microorganisms (GCM) 10K type strain sequencing project: providing services to taxonomists for standard genome sequencing and annotation.</title>
        <authorList>
            <consortium name="The Broad Institute Genomics Platform"/>
            <consortium name="The Broad Institute Genome Sequencing Center for Infectious Disease"/>
            <person name="Wu L."/>
            <person name="Ma J."/>
        </authorList>
    </citation>
    <scope>NUCLEOTIDE SEQUENCE [LARGE SCALE GENOMIC DNA]</scope>
    <source>
        <strain evidence="4 5">JCM 16227</strain>
    </source>
</reference>
<keyword evidence="2" id="KW-0732">Signal</keyword>
<gene>
    <name evidence="4" type="ORF">GCM10009855_00830</name>
</gene>
<proteinExistence type="predicted"/>
<feature type="region of interest" description="Disordered" evidence="1">
    <location>
        <begin position="30"/>
        <end position="83"/>
    </location>
</feature>
<dbReference type="InterPro" id="IPR023346">
    <property type="entry name" value="Lysozyme-like_dom_sf"/>
</dbReference>
<dbReference type="Proteomes" id="UP001501170">
    <property type="component" value="Unassembled WGS sequence"/>
</dbReference>